<sequence length="294" mass="33292">MRKRTLKSKLFRLLLLVAIAVGVIAPFTFLTPEQGEEEIVAEPVKVKEEKVEQKTVEQPLHSVNLPDFAAITDVKQKKRAFFNFLKPAIERENERLLSQRAEIVTIKSKVVLEESVSDNELAFIAKLAKQYRVNTSYSLLQQLDELLLKVDIIPTELVLVQAANESAWGTSRFAKIGLNFFGLWCYKPGCGMVPNGRNRGAKHEVAAFQSVDEAVVKYIRNINTHGPYNVFRAIRADLRAHEDTLRPEVLTAGLIPYSQRGTDYVIELNEMLRHNAAYFEPETKVIVIQKGVTQ</sequence>
<accession>A0A1I0EUJ6</accession>
<dbReference type="InterPro" id="IPR053195">
    <property type="entry name" value="Bax-like"/>
</dbReference>
<organism evidence="2 3">
    <name type="scientific">Thalassotalea agarivorans</name>
    <name type="common">Thalassomonas agarivorans</name>
    <dbReference type="NCBI Taxonomy" id="349064"/>
    <lineage>
        <taxon>Bacteria</taxon>
        <taxon>Pseudomonadati</taxon>
        <taxon>Pseudomonadota</taxon>
        <taxon>Gammaproteobacteria</taxon>
        <taxon>Alteromonadales</taxon>
        <taxon>Colwelliaceae</taxon>
        <taxon>Thalassotalea</taxon>
    </lineage>
</organism>
<evidence type="ECO:0000313" key="3">
    <source>
        <dbReference type="Proteomes" id="UP000199308"/>
    </source>
</evidence>
<dbReference type="AlphaFoldDB" id="A0A1I0EUJ6"/>
<gene>
    <name evidence="2" type="ORF">SAMN05660429_01926</name>
</gene>
<dbReference type="GO" id="GO:0004040">
    <property type="term" value="F:amidase activity"/>
    <property type="evidence" value="ECO:0007669"/>
    <property type="project" value="InterPro"/>
</dbReference>
<dbReference type="RefSeq" id="WP_093329616.1">
    <property type="nucleotide sequence ID" value="NZ_AP027363.1"/>
</dbReference>
<evidence type="ECO:0000259" key="1">
    <source>
        <dbReference type="Pfam" id="PF01832"/>
    </source>
</evidence>
<dbReference type="PANTHER" id="PTHR40572">
    <property type="entry name" value="PROTEIN BAX"/>
    <property type="match status" value="1"/>
</dbReference>
<keyword evidence="3" id="KW-1185">Reference proteome</keyword>
<proteinExistence type="predicted"/>
<dbReference type="STRING" id="349064.SAMN05660429_01926"/>
<reference evidence="2 3" key="1">
    <citation type="submission" date="2016-10" db="EMBL/GenBank/DDBJ databases">
        <authorList>
            <person name="de Groot N.N."/>
        </authorList>
    </citation>
    <scope>NUCLEOTIDE SEQUENCE [LARGE SCALE GENOMIC DNA]</scope>
    <source>
        <strain evidence="2 3">DSM 19706</strain>
    </source>
</reference>
<dbReference type="EMBL" id="FOHK01000008">
    <property type="protein sequence ID" value="SET48540.1"/>
    <property type="molecule type" value="Genomic_DNA"/>
</dbReference>
<dbReference type="Pfam" id="PF01832">
    <property type="entry name" value="Glucosaminidase"/>
    <property type="match status" value="1"/>
</dbReference>
<dbReference type="Proteomes" id="UP000199308">
    <property type="component" value="Unassembled WGS sequence"/>
</dbReference>
<dbReference type="PANTHER" id="PTHR40572:SF1">
    <property type="entry name" value="PROTEIN BAX"/>
    <property type="match status" value="1"/>
</dbReference>
<dbReference type="Gene3D" id="1.10.530.10">
    <property type="match status" value="1"/>
</dbReference>
<dbReference type="InterPro" id="IPR002901">
    <property type="entry name" value="MGlyc_endo_b_GlcNAc-like_dom"/>
</dbReference>
<dbReference type="OrthoDB" id="9788155at2"/>
<name>A0A1I0EUJ6_THASX</name>
<protein>
    <submittedName>
        <fullName evidence="2">Bax protein</fullName>
    </submittedName>
</protein>
<evidence type="ECO:0000313" key="2">
    <source>
        <dbReference type="EMBL" id="SET48540.1"/>
    </source>
</evidence>
<feature type="domain" description="Mannosyl-glycoprotein endo-beta-N-acetylglucosamidase-like" evidence="1">
    <location>
        <begin position="144"/>
        <end position="230"/>
    </location>
</feature>